<name>A0ABW6T5P0_9ACTN</name>
<sequence length="118" mass="12688">MYQFSEQEITAKAVELGLVANGEALPANLRSKAVKALAAAVQQQPVEPPLEVGHLILTPDRRVLLDGHVLPLQVLDSDPIHVVLHGEGATIRLTVAARTITVHPVSDHLKETETRGQA</sequence>
<accession>A0ABW6T5P0</accession>
<protein>
    <recommendedName>
        <fullName evidence="3">Flagellar motor switch protein FliN-like C-terminal domain-containing protein</fullName>
    </recommendedName>
</protein>
<keyword evidence="2" id="KW-1185">Reference proteome</keyword>
<evidence type="ECO:0000313" key="1">
    <source>
        <dbReference type="EMBL" id="MFF3671687.1"/>
    </source>
</evidence>
<dbReference type="Proteomes" id="UP001602013">
    <property type="component" value="Unassembled WGS sequence"/>
</dbReference>
<proteinExistence type="predicted"/>
<dbReference type="RefSeq" id="WP_387417854.1">
    <property type="nucleotide sequence ID" value="NZ_JBIASD010000052.1"/>
</dbReference>
<comment type="caution">
    <text evidence="1">The sequence shown here is derived from an EMBL/GenBank/DDBJ whole genome shotgun (WGS) entry which is preliminary data.</text>
</comment>
<organism evidence="1 2">
    <name type="scientific">Microtetraspora malaysiensis</name>
    <dbReference type="NCBI Taxonomy" id="161358"/>
    <lineage>
        <taxon>Bacteria</taxon>
        <taxon>Bacillati</taxon>
        <taxon>Actinomycetota</taxon>
        <taxon>Actinomycetes</taxon>
        <taxon>Streptosporangiales</taxon>
        <taxon>Streptosporangiaceae</taxon>
        <taxon>Microtetraspora</taxon>
    </lineage>
</organism>
<gene>
    <name evidence="1" type="ORF">ACFYXI_39500</name>
</gene>
<evidence type="ECO:0000313" key="2">
    <source>
        <dbReference type="Proteomes" id="UP001602013"/>
    </source>
</evidence>
<dbReference type="EMBL" id="JBIASD010000052">
    <property type="protein sequence ID" value="MFF3671687.1"/>
    <property type="molecule type" value="Genomic_DNA"/>
</dbReference>
<evidence type="ECO:0008006" key="3">
    <source>
        <dbReference type="Google" id="ProtNLM"/>
    </source>
</evidence>
<reference evidence="1 2" key="1">
    <citation type="submission" date="2024-10" db="EMBL/GenBank/DDBJ databases">
        <title>The Natural Products Discovery Center: Release of the First 8490 Sequenced Strains for Exploring Actinobacteria Biosynthetic Diversity.</title>
        <authorList>
            <person name="Kalkreuter E."/>
            <person name="Kautsar S.A."/>
            <person name="Yang D."/>
            <person name="Bader C.D."/>
            <person name="Teijaro C.N."/>
            <person name="Fluegel L."/>
            <person name="Davis C.M."/>
            <person name="Simpson J.R."/>
            <person name="Lauterbach L."/>
            <person name="Steele A.D."/>
            <person name="Gui C."/>
            <person name="Meng S."/>
            <person name="Li G."/>
            <person name="Viehrig K."/>
            <person name="Ye F."/>
            <person name="Su P."/>
            <person name="Kiefer A.F."/>
            <person name="Nichols A."/>
            <person name="Cepeda A.J."/>
            <person name="Yan W."/>
            <person name="Fan B."/>
            <person name="Jiang Y."/>
            <person name="Adhikari A."/>
            <person name="Zheng C.-J."/>
            <person name="Schuster L."/>
            <person name="Cowan T.M."/>
            <person name="Smanski M.J."/>
            <person name="Chevrette M.G."/>
            <person name="De Carvalho L.P.S."/>
            <person name="Shen B."/>
        </authorList>
    </citation>
    <scope>NUCLEOTIDE SEQUENCE [LARGE SCALE GENOMIC DNA]</scope>
    <source>
        <strain evidence="1 2">NPDC002173</strain>
    </source>
</reference>